<accession>A0A8S8ZNN8</accession>
<dbReference type="AlphaFoldDB" id="A0A8S8ZNN8"/>
<evidence type="ECO:0000259" key="10">
    <source>
        <dbReference type="PROSITE" id="PS50054"/>
    </source>
</evidence>
<dbReference type="InterPro" id="IPR029021">
    <property type="entry name" value="Prot-tyrosine_phosphatase-like"/>
</dbReference>
<comment type="subcellular location">
    <subcellularLocation>
        <location evidence="1">Cytoplasm</location>
    </subcellularLocation>
</comment>
<keyword evidence="3" id="KW-0963">Cytoplasm</keyword>
<evidence type="ECO:0000313" key="13">
    <source>
        <dbReference type="Proteomes" id="UP000433876"/>
    </source>
</evidence>
<feature type="domain" description="Tyrosine-protein phosphatase" evidence="10">
    <location>
        <begin position="167"/>
        <end position="322"/>
    </location>
</feature>
<dbReference type="FunFam" id="3.90.190.10:FF:000035">
    <property type="entry name" value="Tyrosine phosphatase, putative"/>
    <property type="match status" value="1"/>
</dbReference>
<feature type="region of interest" description="Disordered" evidence="8">
    <location>
        <begin position="139"/>
        <end position="163"/>
    </location>
</feature>
<organism evidence="12 13">
    <name type="scientific">Sordaria macrospora</name>
    <dbReference type="NCBI Taxonomy" id="5147"/>
    <lineage>
        <taxon>Eukaryota</taxon>
        <taxon>Fungi</taxon>
        <taxon>Dikarya</taxon>
        <taxon>Ascomycota</taxon>
        <taxon>Pezizomycotina</taxon>
        <taxon>Sordariomycetes</taxon>
        <taxon>Sordariomycetidae</taxon>
        <taxon>Sordariales</taxon>
        <taxon>Sordariaceae</taxon>
        <taxon>Sordaria</taxon>
    </lineage>
</organism>
<dbReference type="EMBL" id="NMPR01000121">
    <property type="protein sequence ID" value="KAA8629902.1"/>
    <property type="molecule type" value="Genomic_DNA"/>
</dbReference>
<evidence type="ECO:0000256" key="2">
    <source>
        <dbReference type="ARBA" id="ARBA00012527"/>
    </source>
</evidence>
<dbReference type="GO" id="GO:0005737">
    <property type="term" value="C:cytoplasm"/>
    <property type="evidence" value="ECO:0007669"/>
    <property type="project" value="UniProtKB-SubCell"/>
</dbReference>
<evidence type="ECO:0000256" key="5">
    <source>
        <dbReference type="ARBA" id="ARBA00044949"/>
    </source>
</evidence>
<dbReference type="Gene3D" id="3.90.190.10">
    <property type="entry name" value="Protein tyrosine phosphatase superfamily"/>
    <property type="match status" value="1"/>
</dbReference>
<dbReference type="PANTHER" id="PTHR31126">
    <property type="entry name" value="TYROSINE-PROTEIN PHOSPHATASE"/>
    <property type="match status" value="1"/>
</dbReference>
<dbReference type="PROSITE" id="PS50056">
    <property type="entry name" value="TYR_PHOSPHATASE_2"/>
    <property type="match status" value="1"/>
</dbReference>
<feature type="compositionally biased region" description="Low complexity" evidence="8">
    <location>
        <begin position="86"/>
        <end position="99"/>
    </location>
</feature>
<keyword evidence="9" id="KW-0472">Membrane</keyword>
<evidence type="ECO:0000256" key="4">
    <source>
        <dbReference type="ARBA" id="ARBA00022801"/>
    </source>
</evidence>
<comment type="caution">
    <text evidence="12">The sequence shown here is derived from an EMBL/GenBank/DDBJ whole genome shotgun (WGS) entry which is preliminary data.</text>
</comment>
<comment type="catalytic activity">
    <reaction evidence="7">
        <text>1,5-bis(diphospho)-1D-myo-inositol 2,3,4,6-tetrakisphosphate + H2O = 1-diphospho-1D-myo-inositol 2,3,4,5,6-pentakisphosphate + phosphate + 2 H(+)</text>
        <dbReference type="Rhea" id="RHEA:79699"/>
        <dbReference type="ChEBI" id="CHEBI:15377"/>
        <dbReference type="ChEBI" id="CHEBI:15378"/>
        <dbReference type="ChEBI" id="CHEBI:43474"/>
        <dbReference type="ChEBI" id="CHEBI:74946"/>
        <dbReference type="ChEBI" id="CHEBI:77983"/>
        <dbReference type="EC" id="3.6.1.52"/>
    </reaction>
    <physiologicalReaction direction="left-to-right" evidence="7">
        <dbReference type="Rhea" id="RHEA:79700"/>
    </physiologicalReaction>
</comment>
<evidence type="ECO:0000256" key="6">
    <source>
        <dbReference type="ARBA" id="ARBA00047342"/>
    </source>
</evidence>
<feature type="region of interest" description="Disordered" evidence="8">
    <location>
        <begin position="50"/>
        <end position="116"/>
    </location>
</feature>
<dbReference type="InterPro" id="IPR004861">
    <property type="entry name" value="Siw14-like"/>
</dbReference>
<dbReference type="InterPro" id="IPR016130">
    <property type="entry name" value="Tyr_Pase_AS"/>
</dbReference>
<keyword evidence="9" id="KW-1133">Transmembrane helix</keyword>
<dbReference type="PROSITE" id="PS00383">
    <property type="entry name" value="TYR_PHOSPHATASE_1"/>
    <property type="match status" value="1"/>
</dbReference>
<dbReference type="Pfam" id="PF03162">
    <property type="entry name" value="Y_phosphatase2"/>
    <property type="match status" value="1"/>
</dbReference>
<gene>
    <name evidence="12" type="ORF">SMACR_12110</name>
</gene>
<dbReference type="PANTHER" id="PTHR31126:SF48">
    <property type="entry name" value="INOSITOL PHOSPHATASE SIW14"/>
    <property type="match status" value="1"/>
</dbReference>
<keyword evidence="4" id="KW-0378">Hydrolase</keyword>
<evidence type="ECO:0000256" key="3">
    <source>
        <dbReference type="ARBA" id="ARBA00022490"/>
    </source>
</evidence>
<evidence type="ECO:0000259" key="11">
    <source>
        <dbReference type="PROSITE" id="PS50056"/>
    </source>
</evidence>
<evidence type="ECO:0000256" key="9">
    <source>
        <dbReference type="SAM" id="Phobius"/>
    </source>
</evidence>
<protein>
    <recommendedName>
        <fullName evidence="2">diphosphoinositol-polyphosphate diphosphatase</fullName>
        <ecNumber evidence="2">3.6.1.52</ecNumber>
    </recommendedName>
</protein>
<keyword evidence="9" id="KW-0812">Transmembrane</keyword>
<comment type="catalytic activity">
    <reaction evidence="6">
        <text>5-diphospho-1D-myo-inositol 1,2,3,4,6-pentakisphosphate + H2O = 1D-myo-inositol hexakisphosphate + phosphate + H(+)</text>
        <dbReference type="Rhea" id="RHEA:22384"/>
        <dbReference type="ChEBI" id="CHEBI:15377"/>
        <dbReference type="ChEBI" id="CHEBI:15378"/>
        <dbReference type="ChEBI" id="CHEBI:43474"/>
        <dbReference type="ChEBI" id="CHEBI:58130"/>
        <dbReference type="ChEBI" id="CHEBI:58628"/>
        <dbReference type="EC" id="3.6.1.52"/>
    </reaction>
    <physiologicalReaction direction="left-to-right" evidence="6">
        <dbReference type="Rhea" id="RHEA:22385"/>
    </physiologicalReaction>
</comment>
<evidence type="ECO:0000256" key="1">
    <source>
        <dbReference type="ARBA" id="ARBA00004496"/>
    </source>
</evidence>
<dbReference type="Proteomes" id="UP000433876">
    <property type="component" value="Unassembled WGS sequence"/>
</dbReference>
<dbReference type="GO" id="GO:0052840">
    <property type="term" value="F:inositol diphosphate tetrakisphosphate diphosphatase activity"/>
    <property type="evidence" value="ECO:0007669"/>
    <property type="project" value="TreeGrafter"/>
</dbReference>
<dbReference type="InterPro" id="IPR000387">
    <property type="entry name" value="Tyr_Pase_dom"/>
</dbReference>
<name>A0A8S8ZNN8_SORMA</name>
<evidence type="ECO:0000313" key="12">
    <source>
        <dbReference type="EMBL" id="KAA8629902.1"/>
    </source>
</evidence>
<dbReference type="GO" id="GO:0016791">
    <property type="term" value="F:phosphatase activity"/>
    <property type="evidence" value="ECO:0007669"/>
    <property type="project" value="TreeGrafter"/>
</dbReference>
<feature type="compositionally biased region" description="Polar residues" evidence="8">
    <location>
        <begin position="100"/>
        <end position="109"/>
    </location>
</feature>
<evidence type="ECO:0000256" key="7">
    <source>
        <dbReference type="ARBA" id="ARBA00047927"/>
    </source>
</evidence>
<sequence>MIHSASDASTLVSPTKSVLHSSLLQPESMTALATMVGGNKTAMKRNTRAFIGEKTELPLLGPQSEKMSKEDEKTDVEPHREGSIGTSTSQSSRSSRQTSLECSPTTAATSLDADLSELGREEQFSLPDALRDIEPPHAVQAYSHSAKDLPRPNPTLPLIPSDGRPKNFGIVVPGVYRSSFPQSEDYPFIESLGLKTMVTLVQKDFPEGYDTFLSKNGIKHHVFDMKGTKKEAIPITTMKAILRLVLNTANHPLMIHCNHGKHRTGCVVGIVRKTLGWDVNNILDEYRSYAEPKVRETDVNYIQGFEMAQISNLFSKDNTMLGRFASPRFAHSTAVAIIFLLFWYHFSGISLPNSEAADRKLLTQ</sequence>
<feature type="compositionally biased region" description="Basic and acidic residues" evidence="8">
    <location>
        <begin position="66"/>
        <end position="82"/>
    </location>
</feature>
<dbReference type="SUPFAM" id="SSF52799">
    <property type="entry name" value="(Phosphotyrosine protein) phosphatases II"/>
    <property type="match status" value="1"/>
</dbReference>
<dbReference type="EC" id="3.6.1.52" evidence="2"/>
<evidence type="ECO:0000256" key="8">
    <source>
        <dbReference type="SAM" id="MobiDB-lite"/>
    </source>
</evidence>
<dbReference type="PROSITE" id="PS50054">
    <property type="entry name" value="TYR_PHOSPHATASE_DUAL"/>
    <property type="match status" value="1"/>
</dbReference>
<reference evidence="12 13" key="1">
    <citation type="submission" date="2017-07" db="EMBL/GenBank/DDBJ databases">
        <title>Genome sequence of the Sordaria macrospora wild type strain R19027.</title>
        <authorList>
            <person name="Nowrousian M."/>
            <person name="Teichert I."/>
            <person name="Kueck U."/>
        </authorList>
    </citation>
    <scope>NUCLEOTIDE SEQUENCE [LARGE SCALE GENOMIC DNA]</scope>
    <source>
        <strain evidence="12 13">R19027</strain>
        <tissue evidence="12">Mycelium</tissue>
    </source>
</reference>
<dbReference type="InterPro" id="IPR020422">
    <property type="entry name" value="TYR_PHOSPHATASE_DUAL_dom"/>
</dbReference>
<feature type="transmembrane region" description="Helical" evidence="9">
    <location>
        <begin position="329"/>
        <end position="346"/>
    </location>
</feature>
<dbReference type="VEuPathDB" id="FungiDB:SMAC_12110"/>
<comment type="similarity">
    <text evidence="5">Belongs to the protein-tyrosine phosphatase family. Atypical dual-specificity phosphatase Siw14-like subfamily.</text>
</comment>
<feature type="domain" description="Tyrosine specific protein phosphatases" evidence="11">
    <location>
        <begin position="239"/>
        <end position="301"/>
    </location>
</feature>
<proteinExistence type="inferred from homology"/>
<dbReference type="OMA" id="GFEMAQI"/>